<dbReference type="InterPro" id="IPR027417">
    <property type="entry name" value="P-loop_NTPase"/>
</dbReference>
<evidence type="ECO:0000313" key="6">
    <source>
        <dbReference type="EMBL" id="KKN06512.1"/>
    </source>
</evidence>
<dbReference type="Pfam" id="PF00005">
    <property type="entry name" value="ABC_tran"/>
    <property type="match status" value="1"/>
</dbReference>
<dbReference type="PROSITE" id="PS00211">
    <property type="entry name" value="ABC_TRANSPORTER_1"/>
    <property type="match status" value="1"/>
</dbReference>
<dbReference type="PANTHER" id="PTHR42798:SF6">
    <property type="entry name" value="CELL DIVISION ATP-BINDING PROTEIN FTSE"/>
    <property type="match status" value="1"/>
</dbReference>
<keyword evidence="3" id="KW-0547">Nucleotide-binding</keyword>
<evidence type="ECO:0000259" key="5">
    <source>
        <dbReference type="PROSITE" id="PS50893"/>
    </source>
</evidence>
<name>A0A0F9N405_9ZZZZ</name>
<evidence type="ECO:0000256" key="3">
    <source>
        <dbReference type="ARBA" id="ARBA00022741"/>
    </source>
</evidence>
<reference evidence="6" key="1">
    <citation type="journal article" date="2015" name="Nature">
        <title>Complex archaea that bridge the gap between prokaryotes and eukaryotes.</title>
        <authorList>
            <person name="Spang A."/>
            <person name="Saw J.H."/>
            <person name="Jorgensen S.L."/>
            <person name="Zaremba-Niedzwiedzka K."/>
            <person name="Martijn J."/>
            <person name="Lind A.E."/>
            <person name="van Eijk R."/>
            <person name="Schleper C."/>
            <person name="Guy L."/>
            <person name="Ettema T.J."/>
        </authorList>
    </citation>
    <scope>NUCLEOTIDE SEQUENCE</scope>
</reference>
<dbReference type="EMBL" id="LAZR01004682">
    <property type="protein sequence ID" value="KKN06512.1"/>
    <property type="molecule type" value="Genomic_DNA"/>
</dbReference>
<dbReference type="Gene3D" id="3.40.50.300">
    <property type="entry name" value="P-loop containing nucleotide triphosphate hydrolases"/>
    <property type="match status" value="1"/>
</dbReference>
<dbReference type="InterPro" id="IPR017871">
    <property type="entry name" value="ABC_transporter-like_CS"/>
</dbReference>
<dbReference type="SMART" id="SM00382">
    <property type="entry name" value="AAA"/>
    <property type="match status" value="1"/>
</dbReference>
<organism evidence="6">
    <name type="scientific">marine sediment metagenome</name>
    <dbReference type="NCBI Taxonomy" id="412755"/>
    <lineage>
        <taxon>unclassified sequences</taxon>
        <taxon>metagenomes</taxon>
        <taxon>ecological metagenomes</taxon>
    </lineage>
</organism>
<dbReference type="PANTHER" id="PTHR42798">
    <property type="entry name" value="LIPOPROTEIN-RELEASING SYSTEM ATP-BINDING PROTEIN LOLD"/>
    <property type="match status" value="1"/>
</dbReference>
<evidence type="ECO:0000256" key="2">
    <source>
        <dbReference type="ARBA" id="ARBA00022448"/>
    </source>
</evidence>
<dbReference type="GO" id="GO:0016887">
    <property type="term" value="F:ATP hydrolysis activity"/>
    <property type="evidence" value="ECO:0007669"/>
    <property type="project" value="InterPro"/>
</dbReference>
<evidence type="ECO:0000256" key="1">
    <source>
        <dbReference type="ARBA" id="ARBA00005417"/>
    </source>
</evidence>
<keyword evidence="2" id="KW-0813">Transport</keyword>
<proteinExistence type="inferred from homology"/>
<dbReference type="AlphaFoldDB" id="A0A0F9N405"/>
<dbReference type="InterPro" id="IPR003439">
    <property type="entry name" value="ABC_transporter-like_ATP-bd"/>
</dbReference>
<sequence>MGSKLEYNRCGENKMNKQERATAKSVRIDPDTVLIAENLIKTYTTGNSTVAALNNINLKVKKGEFIAIVGPSGSGKTTLINCLGALDFPDSGKIIYNVDGKGMGLDLAVMTNKQQKKIRLSKIGLIFQFYNLFPILTAYENVELPMIIDKKSPQEREKRVKYLLKRIGLGERMDHLPSQLSGGEQQRVTISRALVNEPLIILADEPTGELDTETTTNIIKIFLELKNAGESILMVTHNKRIAKTADRIITLTDGVFTHETKGGKPIEDIYKH</sequence>
<dbReference type="GO" id="GO:0022857">
    <property type="term" value="F:transmembrane transporter activity"/>
    <property type="evidence" value="ECO:0007669"/>
    <property type="project" value="UniProtKB-ARBA"/>
</dbReference>
<keyword evidence="4" id="KW-0067">ATP-binding</keyword>
<dbReference type="GO" id="GO:0098796">
    <property type="term" value="C:membrane protein complex"/>
    <property type="evidence" value="ECO:0007669"/>
    <property type="project" value="UniProtKB-ARBA"/>
</dbReference>
<dbReference type="CDD" id="cd03255">
    <property type="entry name" value="ABC_MJ0796_LolCDE_FtsE"/>
    <property type="match status" value="1"/>
</dbReference>
<dbReference type="PROSITE" id="PS50893">
    <property type="entry name" value="ABC_TRANSPORTER_2"/>
    <property type="match status" value="1"/>
</dbReference>
<dbReference type="InterPro" id="IPR017911">
    <property type="entry name" value="MacB-like_ATP-bd"/>
</dbReference>
<dbReference type="GO" id="GO:0005524">
    <property type="term" value="F:ATP binding"/>
    <property type="evidence" value="ECO:0007669"/>
    <property type="project" value="UniProtKB-KW"/>
</dbReference>
<comment type="similarity">
    <text evidence="1">Belongs to the ABC transporter superfamily.</text>
</comment>
<feature type="domain" description="ABC transporter" evidence="5">
    <location>
        <begin position="34"/>
        <end position="269"/>
    </location>
</feature>
<dbReference type="SUPFAM" id="SSF52540">
    <property type="entry name" value="P-loop containing nucleoside triphosphate hydrolases"/>
    <property type="match status" value="1"/>
</dbReference>
<protein>
    <recommendedName>
        <fullName evidence="5">ABC transporter domain-containing protein</fullName>
    </recommendedName>
</protein>
<dbReference type="InterPro" id="IPR003593">
    <property type="entry name" value="AAA+_ATPase"/>
</dbReference>
<accession>A0A0F9N405</accession>
<comment type="caution">
    <text evidence="6">The sequence shown here is derived from an EMBL/GenBank/DDBJ whole genome shotgun (WGS) entry which is preliminary data.</text>
</comment>
<evidence type="ECO:0000256" key="4">
    <source>
        <dbReference type="ARBA" id="ARBA00022840"/>
    </source>
</evidence>
<gene>
    <name evidence="6" type="ORF">LCGC14_1076530</name>
</gene>
<dbReference type="FunFam" id="3.40.50.300:FF:000032">
    <property type="entry name" value="Export ABC transporter ATP-binding protein"/>
    <property type="match status" value="1"/>
</dbReference>